<dbReference type="HOGENOM" id="CLU_066192_44_1_0"/>
<organism evidence="3 4">
    <name type="scientific">Marinitoga piezophila (strain DSM 14283 / JCM 11233 / KA3)</name>
    <dbReference type="NCBI Taxonomy" id="443254"/>
    <lineage>
        <taxon>Bacteria</taxon>
        <taxon>Thermotogati</taxon>
        <taxon>Thermotogota</taxon>
        <taxon>Thermotogae</taxon>
        <taxon>Petrotogales</taxon>
        <taxon>Petrotogaceae</taxon>
        <taxon>Marinitoga</taxon>
    </lineage>
</organism>
<dbReference type="CDD" id="cd00093">
    <property type="entry name" value="HTH_XRE"/>
    <property type="match status" value="1"/>
</dbReference>
<dbReference type="PANTHER" id="PTHR46558">
    <property type="entry name" value="TRACRIPTIONAL REGULATORY PROTEIN-RELATED-RELATED"/>
    <property type="match status" value="1"/>
</dbReference>
<dbReference type="EMBL" id="CP003257">
    <property type="protein sequence ID" value="AEX85528.1"/>
    <property type="molecule type" value="Genomic_DNA"/>
</dbReference>
<dbReference type="PANTHER" id="PTHR46558:SF4">
    <property type="entry name" value="DNA-BIDING PHAGE PROTEIN"/>
    <property type="match status" value="1"/>
</dbReference>
<dbReference type="InterPro" id="IPR001387">
    <property type="entry name" value="Cro/C1-type_HTH"/>
</dbReference>
<dbReference type="PROSITE" id="PS50943">
    <property type="entry name" value="HTH_CROC1"/>
    <property type="match status" value="1"/>
</dbReference>
<proteinExistence type="predicted"/>
<keyword evidence="1" id="KW-0238">DNA-binding</keyword>
<dbReference type="KEGG" id="mpz:Marpi_1116"/>
<accession>H2J837</accession>
<dbReference type="SUPFAM" id="SSF47413">
    <property type="entry name" value="lambda repressor-like DNA-binding domains"/>
    <property type="match status" value="1"/>
</dbReference>
<sequence length="78" mass="8935">MKNKLKVYRAMYDLSQEKLANLVGVSRQTINYIEKGKYTPSVVLALKLSKVFECSVEDIFFLEEDELKEVISISKGSE</sequence>
<reference evidence="4" key="2">
    <citation type="submission" date="2012-01" db="EMBL/GenBank/DDBJ databases">
        <title>Complete sequence of chromosome of Marinitoga piezophila KA3.</title>
        <authorList>
            <person name="Lucas S."/>
            <person name="Han J."/>
            <person name="Lapidus A."/>
            <person name="Cheng J.-F."/>
            <person name="Goodwin L."/>
            <person name="Pitluck S."/>
            <person name="Peters L."/>
            <person name="Mikhailova N."/>
            <person name="Teshima H."/>
            <person name="Detter J.C."/>
            <person name="Han C."/>
            <person name="Tapia R."/>
            <person name="Land M."/>
            <person name="Hauser L."/>
            <person name="Kyrpides N."/>
            <person name="Ivanova N."/>
            <person name="Pagani I."/>
            <person name="Jebbar M."/>
            <person name="Vannier P."/>
            <person name="Oger P."/>
            <person name="Cario A."/>
            <person name="Bartlett D."/>
            <person name="Noll K.M."/>
            <person name="Woyke T."/>
        </authorList>
    </citation>
    <scope>NUCLEOTIDE SEQUENCE [LARGE SCALE GENOMIC DNA]</scope>
    <source>
        <strain evidence="4">DSM 14283 / JCM 11233 / KA3</strain>
    </source>
</reference>
<dbReference type="RefSeq" id="WP_014296600.1">
    <property type="nucleotide sequence ID" value="NC_016751.1"/>
</dbReference>
<dbReference type="AlphaFoldDB" id="H2J837"/>
<dbReference type="Gene3D" id="1.10.260.40">
    <property type="entry name" value="lambda repressor-like DNA-binding domains"/>
    <property type="match status" value="1"/>
</dbReference>
<evidence type="ECO:0000256" key="1">
    <source>
        <dbReference type="ARBA" id="ARBA00023125"/>
    </source>
</evidence>
<reference evidence="3 4" key="1">
    <citation type="journal article" date="2012" name="J. Bacteriol.">
        <title>Complete Genome Sequence of the Thermophilic, Piezophilic, Heterotrophic Bacterium Marinitoga piezophila KA3.</title>
        <authorList>
            <person name="Lucas S."/>
            <person name="Han J."/>
            <person name="Lapidus A."/>
            <person name="Cheng J.F."/>
            <person name="Goodwin L.A."/>
            <person name="Pitluck S."/>
            <person name="Peters L."/>
            <person name="Mikhailova N."/>
            <person name="Teshima H."/>
            <person name="Detter J.C."/>
            <person name="Han C."/>
            <person name="Tapia R."/>
            <person name="Land M."/>
            <person name="Hauser L."/>
            <person name="Kyrpides N.C."/>
            <person name="Ivanova N."/>
            <person name="Pagani I."/>
            <person name="Vannier P."/>
            <person name="Oger P."/>
            <person name="Bartlett D.H."/>
            <person name="Noll K.M."/>
            <person name="Woyke T."/>
            <person name="Jebbar M."/>
        </authorList>
    </citation>
    <scope>NUCLEOTIDE SEQUENCE [LARGE SCALE GENOMIC DNA]</scope>
    <source>
        <strain evidence="4">DSM 14283 / JCM 11233 / KA3</strain>
    </source>
</reference>
<dbReference type="STRING" id="443254.Marpi_1116"/>
<evidence type="ECO:0000313" key="4">
    <source>
        <dbReference type="Proteomes" id="UP000007161"/>
    </source>
</evidence>
<dbReference type="GO" id="GO:0003677">
    <property type="term" value="F:DNA binding"/>
    <property type="evidence" value="ECO:0007669"/>
    <property type="project" value="UniProtKB-KW"/>
</dbReference>
<evidence type="ECO:0000313" key="3">
    <source>
        <dbReference type="EMBL" id="AEX85528.1"/>
    </source>
</evidence>
<feature type="domain" description="HTH cro/C1-type" evidence="2">
    <location>
        <begin position="5"/>
        <end position="59"/>
    </location>
</feature>
<evidence type="ECO:0000259" key="2">
    <source>
        <dbReference type="PROSITE" id="PS50943"/>
    </source>
</evidence>
<keyword evidence="4" id="KW-1185">Reference proteome</keyword>
<gene>
    <name evidence="3" type="ordered locus">Marpi_1116</name>
</gene>
<dbReference type="eggNOG" id="COG1476">
    <property type="taxonomic scope" value="Bacteria"/>
</dbReference>
<dbReference type="SMART" id="SM00530">
    <property type="entry name" value="HTH_XRE"/>
    <property type="match status" value="1"/>
</dbReference>
<dbReference type="OrthoDB" id="48775at2"/>
<protein>
    <submittedName>
        <fullName evidence="3">Putative transcriptional regulator</fullName>
    </submittedName>
</protein>
<dbReference type="InterPro" id="IPR010982">
    <property type="entry name" value="Lambda_DNA-bd_dom_sf"/>
</dbReference>
<name>H2J837_MARPK</name>
<dbReference type="Proteomes" id="UP000007161">
    <property type="component" value="Chromosome"/>
</dbReference>
<dbReference type="Pfam" id="PF01381">
    <property type="entry name" value="HTH_3"/>
    <property type="match status" value="1"/>
</dbReference>